<feature type="region of interest" description="Disordered" evidence="1">
    <location>
        <begin position="295"/>
        <end position="316"/>
    </location>
</feature>
<accession>A0A7S2RPX7</accession>
<dbReference type="Gene3D" id="3.40.50.1820">
    <property type="entry name" value="alpha/beta hydrolase"/>
    <property type="match status" value="2"/>
</dbReference>
<dbReference type="PANTHER" id="PTHR12277">
    <property type="entry name" value="ALPHA/BETA HYDROLASE DOMAIN-CONTAINING PROTEIN"/>
    <property type="match status" value="1"/>
</dbReference>
<evidence type="ECO:0000313" key="3">
    <source>
        <dbReference type="EMBL" id="CAD9677411.1"/>
    </source>
</evidence>
<dbReference type="AlphaFoldDB" id="A0A7S2RPX7"/>
<dbReference type="SUPFAM" id="SSF53474">
    <property type="entry name" value="alpha/beta-Hydrolases"/>
    <property type="match status" value="1"/>
</dbReference>
<evidence type="ECO:0000259" key="2">
    <source>
        <dbReference type="Pfam" id="PF12146"/>
    </source>
</evidence>
<protein>
    <recommendedName>
        <fullName evidence="2">Serine aminopeptidase S33 domain-containing protein</fullName>
    </recommendedName>
</protein>
<dbReference type="PANTHER" id="PTHR12277:SF81">
    <property type="entry name" value="PROTEIN ABHD13"/>
    <property type="match status" value="1"/>
</dbReference>
<sequence length="316" mass="34733">MGGVVSQLCVMLCQHKCRPSSVASSLTFIPPDPPYYELVEAQDESGEIQWLLDPLVAGSAFPHVEISILKTEKGSFIPAFLFRHPDATLTLIFSHGNAADCGAMRERYIQLCRRGRVNVFAYDYTGYGAASGKPSEAHTYTDIEAAYDHLVSRNICSHPEQQIVLYGQSVGSGPSCKLASSKSRPIRGMILHSPILSGIRVLVENRGPLACCDIYPNIDRIQSVNAPVLIIHGDQDQEVGFHHGERLHKAIPEMHRKDPCFVSGAGHNDIVEEFGDEYYPAVISFLRELEQLNERPGSEPHVSSLSIGPGDQLVVQ</sequence>
<dbReference type="InterPro" id="IPR022742">
    <property type="entry name" value="Hydrolase_4"/>
</dbReference>
<dbReference type="InterPro" id="IPR029058">
    <property type="entry name" value="AB_hydrolase_fold"/>
</dbReference>
<feature type="domain" description="Serine aminopeptidase S33" evidence="2">
    <location>
        <begin position="90"/>
        <end position="197"/>
    </location>
</feature>
<dbReference type="EMBL" id="HBHK01009342">
    <property type="protein sequence ID" value="CAD9677411.1"/>
    <property type="molecule type" value="Transcribed_RNA"/>
</dbReference>
<reference evidence="3" key="1">
    <citation type="submission" date="2021-01" db="EMBL/GenBank/DDBJ databases">
        <authorList>
            <person name="Corre E."/>
            <person name="Pelletier E."/>
            <person name="Niang G."/>
            <person name="Scheremetjew M."/>
            <person name="Finn R."/>
            <person name="Kale V."/>
            <person name="Holt S."/>
            <person name="Cochrane G."/>
            <person name="Meng A."/>
            <person name="Brown T."/>
            <person name="Cohen L."/>
        </authorList>
    </citation>
    <scope>NUCLEOTIDE SEQUENCE</scope>
    <source>
        <strain evidence="3">NY070348D</strain>
    </source>
</reference>
<evidence type="ECO:0000256" key="1">
    <source>
        <dbReference type="SAM" id="MobiDB-lite"/>
    </source>
</evidence>
<proteinExistence type="predicted"/>
<gene>
    <name evidence="3" type="ORF">QSP1433_LOCUS5781</name>
</gene>
<dbReference type="Pfam" id="PF12146">
    <property type="entry name" value="Hydrolase_4"/>
    <property type="match status" value="1"/>
</dbReference>
<organism evidence="3">
    <name type="scientific">Mucochytrium quahogii</name>
    <dbReference type="NCBI Taxonomy" id="96639"/>
    <lineage>
        <taxon>Eukaryota</taxon>
        <taxon>Sar</taxon>
        <taxon>Stramenopiles</taxon>
        <taxon>Bigyra</taxon>
        <taxon>Labyrinthulomycetes</taxon>
        <taxon>Thraustochytrida</taxon>
        <taxon>Thraustochytriidae</taxon>
        <taxon>Mucochytrium</taxon>
    </lineage>
</organism>
<name>A0A7S2RPX7_9STRA</name>